<proteinExistence type="predicted"/>
<dbReference type="EMBL" id="DVOT01000005">
    <property type="protein sequence ID" value="HIV26357.1"/>
    <property type="molecule type" value="Genomic_DNA"/>
</dbReference>
<feature type="domain" description="DUF4340" evidence="1">
    <location>
        <begin position="71"/>
        <end position="172"/>
    </location>
</feature>
<evidence type="ECO:0000313" key="2">
    <source>
        <dbReference type="EMBL" id="HIV26357.1"/>
    </source>
</evidence>
<comment type="caution">
    <text evidence="2">The sequence shown here is derived from an EMBL/GenBank/DDBJ whole genome shotgun (WGS) entry which is preliminary data.</text>
</comment>
<protein>
    <submittedName>
        <fullName evidence="2">DUF4340 domain-containing protein</fullName>
    </submittedName>
</protein>
<dbReference type="Pfam" id="PF14238">
    <property type="entry name" value="DUF4340"/>
    <property type="match status" value="2"/>
</dbReference>
<reference evidence="2" key="2">
    <citation type="journal article" date="2021" name="PeerJ">
        <title>Extensive microbial diversity within the chicken gut microbiome revealed by metagenomics and culture.</title>
        <authorList>
            <person name="Gilroy R."/>
            <person name="Ravi A."/>
            <person name="Getino M."/>
            <person name="Pursley I."/>
            <person name="Horton D.L."/>
            <person name="Alikhan N.F."/>
            <person name="Baker D."/>
            <person name="Gharbi K."/>
            <person name="Hall N."/>
            <person name="Watson M."/>
            <person name="Adriaenssens E.M."/>
            <person name="Foster-Nyarko E."/>
            <person name="Jarju S."/>
            <person name="Secka A."/>
            <person name="Antonio M."/>
            <person name="Oren A."/>
            <person name="Chaudhuri R.R."/>
            <person name="La Ragione R."/>
            <person name="Hildebrand F."/>
            <person name="Pallen M.J."/>
        </authorList>
    </citation>
    <scope>NUCLEOTIDE SEQUENCE</scope>
    <source>
        <strain evidence="2">CHK183-6373</strain>
    </source>
</reference>
<organism evidence="2 3">
    <name type="scientific">Candidatus Ornithocaccomicrobium faecavium</name>
    <dbReference type="NCBI Taxonomy" id="2840890"/>
    <lineage>
        <taxon>Bacteria</taxon>
        <taxon>Bacillati</taxon>
        <taxon>Bacillota</taxon>
        <taxon>Clostridia</taxon>
        <taxon>Candidatus Ornithocaccomicrobium</taxon>
    </lineage>
</organism>
<dbReference type="InterPro" id="IPR025641">
    <property type="entry name" value="DUF4340"/>
</dbReference>
<accession>A0A9D1P5B7</accession>
<name>A0A9D1P5B7_9FIRM</name>
<dbReference type="Proteomes" id="UP000886884">
    <property type="component" value="Unassembled WGS sequence"/>
</dbReference>
<feature type="domain" description="DUF4340" evidence="1">
    <location>
        <begin position="217"/>
        <end position="394"/>
    </location>
</feature>
<dbReference type="AlphaFoldDB" id="A0A9D1P5B7"/>
<gene>
    <name evidence="2" type="ORF">IAA64_00170</name>
</gene>
<reference evidence="2" key="1">
    <citation type="submission" date="2020-10" db="EMBL/GenBank/DDBJ databases">
        <authorList>
            <person name="Gilroy R."/>
        </authorList>
    </citation>
    <scope>NUCLEOTIDE SEQUENCE</scope>
    <source>
        <strain evidence="2">CHK183-6373</strain>
    </source>
</reference>
<evidence type="ECO:0000259" key="1">
    <source>
        <dbReference type="Pfam" id="PF14238"/>
    </source>
</evidence>
<sequence>MKRSIKSLILLMVLAVFAGGYFLIDALTNQQANVQESAGSYPLLGEGANIAALSWERDGATIALRKNGDAWQVEGDAEYPLDQEAVKALVSSLAALTGNLRLEGVDAPEDYGLDAPALVAEIELADGQTRTLSLGNETLLGGEYYVSAGEAGVVYVTDVALSSVLSASLDELTQWEEIPQVDDIARLVILGPSASLDQTYYEDSAALTYNPEWHWFQTGLQYPSDTDAMRLLLDDVAALAWNGFVAHGVEGEALAEYGLDSAGSTSVVVFVEGQSESALSLVIGASCEDGYYAMLAGSDCVYTMAAESVASLLQATDASVRATDVLRLDWQQVVRVEFDAGTSLVLERIEAEAAEGEEEETSAETVTLNGETVDAAYAREAFEDITSLEGDGFVDGVEVTEPLLTINVYTNLEDFPEITLRFGAHDATSYVLENGVQPPMLVSASSVDTLIRTWSYMP</sequence>
<evidence type="ECO:0000313" key="3">
    <source>
        <dbReference type="Proteomes" id="UP000886884"/>
    </source>
</evidence>